<name>A0A2G9YKU3_9BACT</name>
<dbReference type="Pfam" id="PF01656">
    <property type="entry name" value="CbiA"/>
    <property type="match status" value="1"/>
</dbReference>
<proteinExistence type="predicted"/>
<evidence type="ECO:0000313" key="2">
    <source>
        <dbReference type="EMBL" id="PIP19844.1"/>
    </source>
</evidence>
<dbReference type="PANTHER" id="PTHR13696:SF52">
    <property type="entry name" value="PARA FAMILY PROTEIN CT_582"/>
    <property type="match status" value="1"/>
</dbReference>
<dbReference type="InterPro" id="IPR002586">
    <property type="entry name" value="CobQ/CobB/MinD/ParA_Nub-bd_dom"/>
</dbReference>
<feature type="domain" description="CobQ/CobB/MinD/ParA nucleotide binding" evidence="1">
    <location>
        <begin position="17"/>
        <end position="88"/>
    </location>
</feature>
<comment type="caution">
    <text evidence="2">The sequence shown here is derived from an EMBL/GenBank/DDBJ whole genome shotgun (WGS) entry which is preliminary data.</text>
</comment>
<dbReference type="Gene3D" id="3.40.50.300">
    <property type="entry name" value="P-loop containing nucleotide triphosphate hydrolases"/>
    <property type="match status" value="1"/>
</dbReference>
<gene>
    <name evidence="2" type="ORF">COX41_00670</name>
</gene>
<sequence>ASEVLIPLQMEILSLQGLAQLLETVNEVRRVLNRNLKIKGIVPSMYDGRRRLSDEVLKEIGKNFKEKVFKTHIRECVKIAEAPSFAKSILTYAPSSHGAEDYIKLAKEFIKEGG</sequence>
<dbReference type="SUPFAM" id="SSF52540">
    <property type="entry name" value="P-loop containing nucleoside triphosphate hydrolases"/>
    <property type="match status" value="1"/>
</dbReference>
<dbReference type="InterPro" id="IPR027417">
    <property type="entry name" value="P-loop_NTPase"/>
</dbReference>
<feature type="non-terminal residue" evidence="2">
    <location>
        <position position="1"/>
    </location>
</feature>
<dbReference type="EMBL" id="PCRK01000011">
    <property type="protein sequence ID" value="PIP19844.1"/>
    <property type="molecule type" value="Genomic_DNA"/>
</dbReference>
<dbReference type="CDD" id="cd02042">
    <property type="entry name" value="ParAB_family"/>
    <property type="match status" value="1"/>
</dbReference>
<reference evidence="2 3" key="1">
    <citation type="submission" date="2017-09" db="EMBL/GenBank/DDBJ databases">
        <title>Depth-based differentiation of microbial function through sediment-hosted aquifers and enrichment of novel symbionts in the deep terrestrial subsurface.</title>
        <authorList>
            <person name="Probst A.J."/>
            <person name="Ladd B."/>
            <person name="Jarett J.K."/>
            <person name="Geller-Mcgrath D.E."/>
            <person name="Sieber C.M."/>
            <person name="Emerson J.B."/>
            <person name="Anantharaman K."/>
            <person name="Thomas B.C."/>
            <person name="Malmstrom R."/>
            <person name="Stieglmeier M."/>
            <person name="Klingl A."/>
            <person name="Woyke T."/>
            <person name="Ryan C.M."/>
            <person name="Banfield J.F."/>
        </authorList>
    </citation>
    <scope>NUCLEOTIDE SEQUENCE [LARGE SCALE GENOMIC DNA]</scope>
    <source>
        <strain evidence="2">CG23_combo_of_CG06-09_8_20_14_all_41_10</strain>
    </source>
</reference>
<dbReference type="AlphaFoldDB" id="A0A2G9YKU3"/>
<evidence type="ECO:0000259" key="1">
    <source>
        <dbReference type="Pfam" id="PF01656"/>
    </source>
</evidence>
<organism evidence="2 3">
    <name type="scientific">Candidatus Sherwoodlollariibacterium unditelluris</name>
    <dbReference type="NCBI Taxonomy" id="1974757"/>
    <lineage>
        <taxon>Bacteria</taxon>
        <taxon>Pseudomonadati</taxon>
        <taxon>Candidatus Omnitrophota</taxon>
        <taxon>Candidatus Sherwoodlollariibacterium</taxon>
    </lineage>
</organism>
<protein>
    <recommendedName>
        <fullName evidence="1">CobQ/CobB/MinD/ParA nucleotide binding domain-containing protein</fullName>
    </recommendedName>
</protein>
<accession>A0A2G9YKU3</accession>
<dbReference type="Proteomes" id="UP000231292">
    <property type="component" value="Unassembled WGS sequence"/>
</dbReference>
<dbReference type="PANTHER" id="PTHR13696">
    <property type="entry name" value="P-LOOP CONTAINING NUCLEOSIDE TRIPHOSPHATE HYDROLASE"/>
    <property type="match status" value="1"/>
</dbReference>
<dbReference type="InterPro" id="IPR050678">
    <property type="entry name" value="DNA_Partitioning_ATPase"/>
</dbReference>
<evidence type="ECO:0000313" key="3">
    <source>
        <dbReference type="Proteomes" id="UP000231292"/>
    </source>
</evidence>